<gene>
    <name evidence="3" type="ORF">FO442_13700</name>
</gene>
<dbReference type="SUPFAM" id="SSF110836">
    <property type="entry name" value="Hypothetical protein SAV1430"/>
    <property type="match status" value="1"/>
</dbReference>
<dbReference type="PANTHER" id="PTHR11178">
    <property type="entry name" value="IRON-SULFUR CLUSTER SCAFFOLD PROTEIN NFU-RELATED"/>
    <property type="match status" value="1"/>
</dbReference>
<evidence type="ECO:0000313" key="4">
    <source>
        <dbReference type="Proteomes" id="UP000316008"/>
    </source>
</evidence>
<dbReference type="Pfam" id="PF01106">
    <property type="entry name" value="NifU"/>
    <property type="match status" value="1"/>
</dbReference>
<accession>A0A556MNG9</accession>
<dbReference type="OrthoDB" id="9796965at2"/>
<organism evidence="3 4">
    <name type="scientific">Fluviicola chungangensis</name>
    <dbReference type="NCBI Taxonomy" id="2597671"/>
    <lineage>
        <taxon>Bacteria</taxon>
        <taxon>Pseudomonadati</taxon>
        <taxon>Bacteroidota</taxon>
        <taxon>Flavobacteriia</taxon>
        <taxon>Flavobacteriales</taxon>
        <taxon>Crocinitomicaceae</taxon>
        <taxon>Fluviicola</taxon>
    </lineage>
</organism>
<dbReference type="GO" id="GO:0005506">
    <property type="term" value="F:iron ion binding"/>
    <property type="evidence" value="ECO:0007669"/>
    <property type="project" value="InterPro"/>
</dbReference>
<dbReference type="EMBL" id="VLPL01000007">
    <property type="protein sequence ID" value="TSJ41514.1"/>
    <property type="molecule type" value="Genomic_DNA"/>
</dbReference>
<comment type="caution">
    <text evidence="3">The sequence shown here is derived from an EMBL/GenBank/DDBJ whole genome shotgun (WGS) entry which is preliminary data.</text>
</comment>
<dbReference type="PIRSF" id="PIRSF036773">
    <property type="entry name" value="HIRIP5"/>
    <property type="match status" value="1"/>
</dbReference>
<dbReference type="PANTHER" id="PTHR11178:SF1">
    <property type="entry name" value="NFU1 IRON-SULFUR CLUSTER SCAFFOLD HOMOLOG, MITOCHONDRIAL"/>
    <property type="match status" value="1"/>
</dbReference>
<dbReference type="RefSeq" id="WP_144333775.1">
    <property type="nucleotide sequence ID" value="NZ_VLPL01000007.1"/>
</dbReference>
<dbReference type="InterPro" id="IPR014824">
    <property type="entry name" value="Nfu/NifU_N"/>
</dbReference>
<keyword evidence="4" id="KW-1185">Reference proteome</keyword>
<dbReference type="InterPro" id="IPR001075">
    <property type="entry name" value="NIF_FeS_clus_asmbl_NifU_C"/>
</dbReference>
<dbReference type="SUPFAM" id="SSF117916">
    <property type="entry name" value="Fe-S cluster assembly (FSCA) domain-like"/>
    <property type="match status" value="1"/>
</dbReference>
<evidence type="ECO:0000256" key="1">
    <source>
        <dbReference type="ARBA" id="ARBA00006420"/>
    </source>
</evidence>
<dbReference type="Gene3D" id="3.30.1370.70">
    <property type="entry name" value="Scaffold protein Nfu/NifU, N-terminal domain"/>
    <property type="match status" value="1"/>
</dbReference>
<proteinExistence type="inferred from homology"/>
<evidence type="ECO:0000313" key="3">
    <source>
        <dbReference type="EMBL" id="TSJ41514.1"/>
    </source>
</evidence>
<dbReference type="Proteomes" id="UP000316008">
    <property type="component" value="Unassembled WGS sequence"/>
</dbReference>
<dbReference type="Pfam" id="PF08712">
    <property type="entry name" value="Nfu_N"/>
    <property type="match status" value="1"/>
</dbReference>
<evidence type="ECO:0000259" key="2">
    <source>
        <dbReference type="SMART" id="SM00932"/>
    </source>
</evidence>
<dbReference type="SMART" id="SM00932">
    <property type="entry name" value="Nfu_N"/>
    <property type="match status" value="1"/>
</dbReference>
<dbReference type="InterPro" id="IPR035433">
    <property type="entry name" value="NFU1-like"/>
</dbReference>
<dbReference type="GO" id="GO:0016226">
    <property type="term" value="P:iron-sulfur cluster assembly"/>
    <property type="evidence" value="ECO:0007669"/>
    <property type="project" value="InterPro"/>
</dbReference>
<feature type="domain" description="Scaffold protein Nfu/NifU N-terminal" evidence="2">
    <location>
        <begin position="8"/>
        <end position="96"/>
    </location>
</feature>
<comment type="similarity">
    <text evidence="1">Belongs to the NifU family.</text>
</comment>
<sequence length="201" mass="21970">MTSVPVTVYVEMTPNPNTMKFVANKYLLINGESVEFHSGSEAKGYSPLAEELFHFPFVKTVFITANFVTIAKNDSISWDFVTMELREFVKNWIVEGKDILIQMPVAKPKVSTDADAKPAKEYAPSEYDDAIRALLDEYVRPAVEGDGGAIDFVGFEEGTVTVALRGACSGCPSSTATLKGGIENLLKQHLPDVKEVVAESL</sequence>
<reference evidence="3 4" key="1">
    <citation type="submission" date="2019-07" db="EMBL/GenBank/DDBJ databases">
        <authorList>
            <person name="Huq M.A."/>
        </authorList>
    </citation>
    <scope>NUCLEOTIDE SEQUENCE [LARGE SCALE GENOMIC DNA]</scope>
    <source>
        <strain evidence="3 4">MAH-3</strain>
    </source>
</reference>
<dbReference type="GO" id="GO:0051536">
    <property type="term" value="F:iron-sulfur cluster binding"/>
    <property type="evidence" value="ECO:0007669"/>
    <property type="project" value="InterPro"/>
</dbReference>
<dbReference type="Gene3D" id="3.30.300.130">
    <property type="entry name" value="Fe-S cluster assembly (FSCA)"/>
    <property type="match status" value="1"/>
</dbReference>
<dbReference type="InterPro" id="IPR034904">
    <property type="entry name" value="FSCA_dom_sf"/>
</dbReference>
<dbReference type="InterPro" id="IPR036498">
    <property type="entry name" value="Nfu/NifU_N_sf"/>
</dbReference>
<dbReference type="AlphaFoldDB" id="A0A556MNG9"/>
<protein>
    <submittedName>
        <fullName evidence="3">NifU family protein</fullName>
    </submittedName>
</protein>
<name>A0A556MNG9_9FLAO</name>